<dbReference type="EMBL" id="CP145607">
    <property type="protein sequence ID" value="WWM69923.1"/>
    <property type="molecule type" value="Genomic_DNA"/>
</dbReference>
<gene>
    <name evidence="2" type="ORF">V6R86_04285</name>
</gene>
<keyword evidence="1" id="KW-0812">Transmembrane</keyword>
<accession>A0ABZ2G051</accession>
<feature type="transmembrane region" description="Helical" evidence="1">
    <location>
        <begin position="51"/>
        <end position="74"/>
    </location>
</feature>
<organism evidence="2 3">
    <name type="scientific">Sphingomonas kaistensis</name>
    <dbReference type="NCBI Taxonomy" id="298708"/>
    <lineage>
        <taxon>Bacteria</taxon>
        <taxon>Pseudomonadati</taxon>
        <taxon>Pseudomonadota</taxon>
        <taxon>Alphaproteobacteria</taxon>
        <taxon>Sphingomonadales</taxon>
        <taxon>Sphingomonadaceae</taxon>
        <taxon>Sphingomonas</taxon>
    </lineage>
</organism>
<dbReference type="RefSeq" id="WP_338502417.1">
    <property type="nucleotide sequence ID" value="NZ_CP145607.1"/>
</dbReference>
<proteinExistence type="predicted"/>
<keyword evidence="1" id="KW-1133">Transmembrane helix</keyword>
<name>A0ABZ2G051_9SPHN</name>
<evidence type="ECO:0000313" key="2">
    <source>
        <dbReference type="EMBL" id="WWM69923.1"/>
    </source>
</evidence>
<feature type="transmembrane region" description="Helical" evidence="1">
    <location>
        <begin position="12"/>
        <end position="31"/>
    </location>
</feature>
<keyword evidence="1" id="KW-0472">Membrane</keyword>
<evidence type="ECO:0000256" key="1">
    <source>
        <dbReference type="SAM" id="Phobius"/>
    </source>
</evidence>
<protein>
    <submittedName>
        <fullName evidence="2">Uncharacterized protein</fullName>
    </submittedName>
</protein>
<reference evidence="2 3" key="1">
    <citation type="submission" date="2024-02" db="EMBL/GenBank/DDBJ databases">
        <title>Full genome sequence of Sphingomonas kaistensis.</title>
        <authorList>
            <person name="Poletto B.L."/>
            <person name="Silva G."/>
            <person name="Galante D."/>
            <person name="Campos K.R."/>
            <person name="Santos M.B.N."/>
            <person name="Sacchi C.T."/>
        </authorList>
    </citation>
    <scope>NUCLEOTIDE SEQUENCE [LARGE SCALE GENOMIC DNA]</scope>
    <source>
        <strain evidence="2 3">MA4R</strain>
    </source>
</reference>
<dbReference type="Proteomes" id="UP001382935">
    <property type="component" value="Chromosome"/>
</dbReference>
<sequence length="90" mass="10301">MEQKPTVIDWKDLLLIVLLCFILFSIFWLALEWAARRWSLDWLHERGRRADIATLIAALCGSSLGIRIASALGFKPVKRRSKLDSEPPLP</sequence>
<evidence type="ECO:0000313" key="3">
    <source>
        <dbReference type="Proteomes" id="UP001382935"/>
    </source>
</evidence>
<keyword evidence="3" id="KW-1185">Reference proteome</keyword>